<keyword evidence="2" id="KW-0812">Transmembrane</keyword>
<feature type="compositionally biased region" description="Polar residues" evidence="1">
    <location>
        <begin position="81"/>
        <end position="97"/>
    </location>
</feature>
<sequence length="398" mass="42044">MGLHERMEPGRDDMDRPLGQVKPGRKRAARRVGLTAAAGICTAVGLVGISAFLSLSGDPLRSPSPAAVSEPEVATALAQGETETQAASAESGASTPRSGAPGASIIHLDPKTPRPSDSVVVIRDPAEISQNPRTAHLPDRSLLEPSETGPLPIRNAAGRRPFDAYARPWSGARGARIALVIGGLGISQTGTQRAIESLPPEITLAFASQGNSLSRWMQTARREGHEIMIQLPLEPFDYPAVNPGPRTLLTEAPWEENAQSLRWALSRMTNYVGVMNYMGARFTADADAMDLLMEELGQRGLAFLDDGTSARSLADTLAPRKGVPFAAGDTVIDGAQERGAILKKLDELERIARARGHAVGTGSALDVTIETVAAWAAEVRARGIELVPVSAVALDPEG</sequence>
<protein>
    <recommendedName>
        <fullName evidence="5">Divergent polysaccharide deacetylase family protein</fullName>
    </recommendedName>
</protein>
<evidence type="ECO:0000256" key="2">
    <source>
        <dbReference type="SAM" id="Phobius"/>
    </source>
</evidence>
<dbReference type="CDD" id="cd10936">
    <property type="entry name" value="CE4_DAC2"/>
    <property type="match status" value="1"/>
</dbReference>
<evidence type="ECO:0000313" key="4">
    <source>
        <dbReference type="Proteomes" id="UP001342418"/>
    </source>
</evidence>
<dbReference type="Pfam" id="PF04748">
    <property type="entry name" value="Polysacc_deac_2"/>
    <property type="match status" value="1"/>
</dbReference>
<organism evidence="3 4">
    <name type="scientific">Nitratireductor thuwali</name>
    <dbReference type="NCBI Taxonomy" id="2267699"/>
    <lineage>
        <taxon>Bacteria</taxon>
        <taxon>Pseudomonadati</taxon>
        <taxon>Pseudomonadota</taxon>
        <taxon>Alphaproteobacteria</taxon>
        <taxon>Hyphomicrobiales</taxon>
        <taxon>Phyllobacteriaceae</taxon>
        <taxon>Nitratireductor</taxon>
    </lineage>
</organism>
<accession>A0ABY5MJX8</accession>
<proteinExistence type="predicted"/>
<keyword evidence="2" id="KW-1133">Transmembrane helix</keyword>
<evidence type="ECO:0000256" key="1">
    <source>
        <dbReference type="SAM" id="MobiDB-lite"/>
    </source>
</evidence>
<dbReference type="PANTHER" id="PTHR30105">
    <property type="entry name" value="UNCHARACTERIZED YIBQ-RELATED"/>
    <property type="match status" value="1"/>
</dbReference>
<gene>
    <name evidence="3" type="ORF">NTH_01974</name>
</gene>
<feature type="region of interest" description="Disordered" evidence="1">
    <location>
        <begin position="1"/>
        <end position="29"/>
    </location>
</feature>
<feature type="compositionally biased region" description="Basic and acidic residues" evidence="1">
    <location>
        <begin position="1"/>
        <end position="16"/>
    </location>
</feature>
<dbReference type="InterPro" id="IPR011330">
    <property type="entry name" value="Glyco_hydro/deAcase_b/a-brl"/>
</dbReference>
<evidence type="ECO:0008006" key="5">
    <source>
        <dbReference type="Google" id="ProtNLM"/>
    </source>
</evidence>
<dbReference type="Proteomes" id="UP001342418">
    <property type="component" value="Chromosome"/>
</dbReference>
<feature type="transmembrane region" description="Helical" evidence="2">
    <location>
        <begin position="32"/>
        <end position="55"/>
    </location>
</feature>
<dbReference type="Gene3D" id="3.20.20.370">
    <property type="entry name" value="Glycoside hydrolase/deacetylase"/>
    <property type="match status" value="1"/>
</dbReference>
<feature type="region of interest" description="Disordered" evidence="1">
    <location>
        <begin position="76"/>
        <end position="156"/>
    </location>
</feature>
<reference evidence="3 4" key="1">
    <citation type="submission" date="2018-07" db="EMBL/GenBank/DDBJ databases">
        <title>Genome sequence of Nitratireductor thuwali#1536.</title>
        <authorList>
            <person name="Michoud G."/>
            <person name="Merlino G."/>
            <person name="Sefrji F.O."/>
            <person name="Daffonchio D."/>
        </authorList>
    </citation>
    <scope>NUCLEOTIDE SEQUENCE [LARGE SCALE GENOMIC DNA]</scope>
    <source>
        <strain evidence="4">Nit1536</strain>
    </source>
</reference>
<keyword evidence="2" id="KW-0472">Membrane</keyword>
<evidence type="ECO:0000313" key="3">
    <source>
        <dbReference type="EMBL" id="UUP17506.1"/>
    </source>
</evidence>
<dbReference type="PANTHER" id="PTHR30105:SF2">
    <property type="entry name" value="DIVERGENT POLYSACCHARIDE DEACETYLASE SUPERFAMILY"/>
    <property type="match status" value="1"/>
</dbReference>
<keyword evidence="4" id="KW-1185">Reference proteome</keyword>
<name>A0ABY5MJX8_9HYPH</name>
<dbReference type="EMBL" id="CP030941">
    <property type="protein sequence ID" value="UUP17506.1"/>
    <property type="molecule type" value="Genomic_DNA"/>
</dbReference>
<dbReference type="InterPro" id="IPR006837">
    <property type="entry name" value="Divergent_DAC"/>
</dbReference>
<dbReference type="SUPFAM" id="SSF88713">
    <property type="entry name" value="Glycoside hydrolase/deacetylase"/>
    <property type="match status" value="1"/>
</dbReference>